<dbReference type="InterPro" id="IPR013815">
    <property type="entry name" value="ATP_grasp_subdomain_1"/>
</dbReference>
<dbReference type="SMART" id="SM00382">
    <property type="entry name" value="AAA"/>
    <property type="match status" value="3"/>
</dbReference>
<evidence type="ECO:0000256" key="7">
    <source>
        <dbReference type="ARBA" id="ARBA00022769"/>
    </source>
</evidence>
<dbReference type="InterPro" id="IPR027417">
    <property type="entry name" value="P-loop_NTPase"/>
</dbReference>
<dbReference type="PROSITE" id="PS00211">
    <property type="entry name" value="ABC_TRANSPORTER_1"/>
    <property type="match status" value="3"/>
</dbReference>
<evidence type="ECO:0000256" key="5">
    <source>
        <dbReference type="ARBA" id="ARBA00022741"/>
    </source>
</evidence>
<name>A0A2D6YIJ9_9DELT</name>
<dbReference type="Gene3D" id="3.30.1490.20">
    <property type="entry name" value="ATP-grasp fold, A domain"/>
    <property type="match status" value="2"/>
</dbReference>
<dbReference type="Pfam" id="PF00005">
    <property type="entry name" value="ABC_tran"/>
    <property type="match status" value="1"/>
</dbReference>
<evidence type="ECO:0000313" key="18">
    <source>
        <dbReference type="EMBL" id="MAH63017.1"/>
    </source>
</evidence>
<dbReference type="PANTHER" id="PTHR43152">
    <property type="entry name" value="UVRABC SYSTEM PROTEIN A"/>
    <property type="match status" value="1"/>
</dbReference>
<evidence type="ECO:0000256" key="10">
    <source>
        <dbReference type="ARBA" id="ARBA00022840"/>
    </source>
</evidence>
<dbReference type="InterPro" id="IPR041552">
    <property type="entry name" value="UvrA_DNA-bd"/>
</dbReference>
<evidence type="ECO:0000256" key="8">
    <source>
        <dbReference type="ARBA" id="ARBA00022771"/>
    </source>
</evidence>
<evidence type="ECO:0000256" key="14">
    <source>
        <dbReference type="ARBA" id="ARBA00038000"/>
    </source>
</evidence>
<dbReference type="InterPro" id="IPR017871">
    <property type="entry name" value="ABC_transporter-like_CS"/>
</dbReference>
<dbReference type="PANTHER" id="PTHR43152:SF3">
    <property type="entry name" value="UVRABC SYSTEM PROTEIN A"/>
    <property type="match status" value="1"/>
</dbReference>
<dbReference type="PROSITE" id="PS50893">
    <property type="entry name" value="ABC_TRANSPORTER_2"/>
    <property type="match status" value="3"/>
</dbReference>
<comment type="caution">
    <text evidence="18">The sequence shown here is derived from an EMBL/GenBank/DDBJ whole genome shotgun (WGS) entry which is preliminary data.</text>
</comment>
<evidence type="ECO:0000256" key="13">
    <source>
        <dbReference type="ARBA" id="ARBA00023204"/>
    </source>
</evidence>
<dbReference type="Pfam" id="PF17755">
    <property type="entry name" value="UvrA_DNA-bind"/>
    <property type="match status" value="1"/>
</dbReference>
<dbReference type="Gene3D" id="1.10.8.280">
    <property type="entry name" value="ABC transporter ATPase domain-like"/>
    <property type="match status" value="1"/>
</dbReference>
<dbReference type="GO" id="GO:0004518">
    <property type="term" value="F:nuclease activity"/>
    <property type="evidence" value="ECO:0007669"/>
    <property type="project" value="UniProtKB-KW"/>
</dbReference>
<dbReference type="EMBL" id="NZEX01000069">
    <property type="protein sequence ID" value="MAH63017.1"/>
    <property type="molecule type" value="Genomic_DNA"/>
</dbReference>
<dbReference type="GO" id="GO:0016887">
    <property type="term" value="F:ATP hydrolysis activity"/>
    <property type="evidence" value="ECO:0007669"/>
    <property type="project" value="InterPro"/>
</dbReference>
<dbReference type="GO" id="GO:0006289">
    <property type="term" value="P:nucleotide-excision repair"/>
    <property type="evidence" value="ECO:0007669"/>
    <property type="project" value="InterPro"/>
</dbReference>
<evidence type="ECO:0000256" key="16">
    <source>
        <dbReference type="ARBA" id="ARBA00042156"/>
    </source>
</evidence>
<keyword evidence="8" id="KW-0863">Zinc-finger</keyword>
<keyword evidence="7" id="KW-0228">DNA excision</keyword>
<comment type="subcellular location">
    <subcellularLocation>
        <location evidence="1">Cytoplasm</location>
    </subcellularLocation>
</comment>
<evidence type="ECO:0000256" key="2">
    <source>
        <dbReference type="ARBA" id="ARBA00022490"/>
    </source>
</evidence>
<keyword evidence="4" id="KW-0677">Repeat</keyword>
<evidence type="ECO:0000256" key="9">
    <source>
        <dbReference type="ARBA" id="ARBA00022833"/>
    </source>
</evidence>
<protein>
    <recommendedName>
        <fullName evidence="15">UvrABC system protein A</fullName>
    </recommendedName>
    <alternativeName>
        <fullName evidence="16">Excinuclease ABC subunit A</fullName>
    </alternativeName>
</protein>
<evidence type="ECO:0000256" key="4">
    <source>
        <dbReference type="ARBA" id="ARBA00022737"/>
    </source>
</evidence>
<feature type="domain" description="ABC transporter" evidence="17">
    <location>
        <begin position="1511"/>
        <end position="1843"/>
    </location>
</feature>
<evidence type="ECO:0000256" key="1">
    <source>
        <dbReference type="ARBA" id="ARBA00004496"/>
    </source>
</evidence>
<dbReference type="GO" id="GO:0009380">
    <property type="term" value="C:excinuclease repair complex"/>
    <property type="evidence" value="ECO:0007669"/>
    <property type="project" value="InterPro"/>
</dbReference>
<feature type="domain" description="ABC transporter" evidence="17">
    <location>
        <begin position="1250"/>
        <end position="1495"/>
    </location>
</feature>
<dbReference type="NCBIfam" id="NF001503">
    <property type="entry name" value="PRK00349.1"/>
    <property type="match status" value="1"/>
</dbReference>
<dbReference type="SUPFAM" id="SSF52540">
    <property type="entry name" value="P-loop containing nucleoside triphosphate hydrolases"/>
    <property type="match status" value="4"/>
</dbReference>
<evidence type="ECO:0000256" key="15">
    <source>
        <dbReference type="ARBA" id="ARBA00039316"/>
    </source>
</evidence>
<evidence type="ECO:0000256" key="11">
    <source>
        <dbReference type="ARBA" id="ARBA00022881"/>
    </source>
</evidence>
<reference evidence="19" key="1">
    <citation type="submission" date="2017-09" db="EMBL/GenBank/DDBJ databases">
        <title>The Reconstruction of 2,631 Draft Metagenome-Assembled Genomes from the Global Oceans.</title>
        <authorList>
            <person name="Tully B.J."/>
            <person name="Graham E.D."/>
            <person name="Heidelberg J.F."/>
        </authorList>
    </citation>
    <scope>NUCLEOTIDE SEQUENCE [LARGE SCALE GENOMIC DNA]</scope>
</reference>
<gene>
    <name evidence="18" type="ORF">CMN54_06150</name>
</gene>
<dbReference type="Gene3D" id="3.40.50.300">
    <property type="entry name" value="P-loop containing nucleotide triphosphate hydrolases"/>
    <property type="match status" value="5"/>
</dbReference>
<dbReference type="GO" id="GO:0008270">
    <property type="term" value="F:zinc ion binding"/>
    <property type="evidence" value="ECO:0007669"/>
    <property type="project" value="UniProtKB-KW"/>
</dbReference>
<accession>A0A2D6YIJ9</accession>
<organism evidence="18 19">
    <name type="scientific">SAR324 cluster bacterium</name>
    <dbReference type="NCBI Taxonomy" id="2024889"/>
    <lineage>
        <taxon>Bacteria</taxon>
        <taxon>Deltaproteobacteria</taxon>
        <taxon>SAR324 cluster</taxon>
    </lineage>
</organism>
<keyword evidence="11" id="KW-0267">Excision nuclease</keyword>
<keyword evidence="2" id="KW-0963">Cytoplasm</keyword>
<dbReference type="InterPro" id="IPR003439">
    <property type="entry name" value="ABC_transporter-like_ATP-bd"/>
</dbReference>
<dbReference type="GO" id="GO:0005524">
    <property type="term" value="F:ATP binding"/>
    <property type="evidence" value="ECO:0007669"/>
    <property type="project" value="UniProtKB-KW"/>
</dbReference>
<evidence type="ECO:0000313" key="19">
    <source>
        <dbReference type="Proteomes" id="UP000226525"/>
    </source>
</evidence>
<dbReference type="InterPro" id="IPR041102">
    <property type="entry name" value="UvrA_inter"/>
</dbReference>
<dbReference type="CDD" id="cd03271">
    <property type="entry name" value="ABC_UvrA_II"/>
    <property type="match status" value="1"/>
</dbReference>
<evidence type="ECO:0000259" key="17">
    <source>
        <dbReference type="PROSITE" id="PS50893"/>
    </source>
</evidence>
<keyword evidence="12" id="KW-0238">DNA-binding</keyword>
<dbReference type="NCBIfam" id="TIGR00630">
    <property type="entry name" value="uvra"/>
    <property type="match status" value="2"/>
</dbReference>
<keyword evidence="10" id="KW-0067">ATP-binding</keyword>
<keyword evidence="13" id="KW-0234">DNA repair</keyword>
<dbReference type="Pfam" id="PF17760">
    <property type="entry name" value="UvrA_inter"/>
    <property type="match status" value="2"/>
</dbReference>
<evidence type="ECO:0000256" key="6">
    <source>
        <dbReference type="ARBA" id="ARBA00022763"/>
    </source>
</evidence>
<dbReference type="GO" id="GO:0005737">
    <property type="term" value="C:cytoplasm"/>
    <property type="evidence" value="ECO:0007669"/>
    <property type="project" value="UniProtKB-SubCell"/>
</dbReference>
<dbReference type="InterPro" id="IPR004602">
    <property type="entry name" value="UvrA"/>
</dbReference>
<keyword evidence="5" id="KW-0547">Nucleotide-binding</keyword>
<comment type="similarity">
    <text evidence="14">Belongs to the ABC transporter superfamily. UvrA family.</text>
</comment>
<keyword evidence="6" id="KW-0227">DNA damage</keyword>
<dbReference type="Gene3D" id="1.20.1580.10">
    <property type="entry name" value="ABC transporter ATPase like domain"/>
    <property type="match status" value="3"/>
</dbReference>
<evidence type="ECO:0000256" key="3">
    <source>
        <dbReference type="ARBA" id="ARBA00022723"/>
    </source>
</evidence>
<feature type="domain" description="ABC transporter" evidence="17">
    <location>
        <begin position="619"/>
        <end position="958"/>
    </location>
</feature>
<evidence type="ECO:0000256" key="12">
    <source>
        <dbReference type="ARBA" id="ARBA00023125"/>
    </source>
</evidence>
<proteinExistence type="inferred from homology"/>
<sequence>MSEEPKTKSDPDVSNKIIDMIRVTGACEHNLKNLSLDIPKGTLTVFTGVSGSGKSSLAFDTIFQEGQRRFVESLSAYARQFLGQLEKPKVEHIEGLSPTISVDQKTVNRNPRSTVGTVTEIYDHLRLLFARLGQPHCPECQTPISSQTPEQITDYAYATAVDEACLILSPMVRERKGEYRKELQQWAQDGFVRARIDGEIRRLDEEIELKRYEKHSIELVLDRLTLNSDEKSRLTEGVEKALKMSEGLVVLNFKEEDHLFSQLSACPTCQISLPEQEPRLFSFNAPQGACPTCNGLGETRQFVEERLCDSEKSLKSGAVQCVTANGNIHFTKIELSHLNAAAKMLGLDLNLPWCELPEQQREQFLKGNAQIPLYVGNVFRFPSHLKKQIKAGKWAGVIPILEFVYRFAKGPLERFQMRAICPDCGGSRLNPMARAVTFRDQNIVDLGDCSVTEALTFFEGLELTDREELIGRDLFREIRARLSFLNEVGLGYLSLQRSAATLSGGEGQRIRLASQLGSGLQGVLYVLDEPSIGLHQNDNQRLIKTLEMLRDRGNTVFVVEHDEETIRAANHIIDIGPTAGRDGGNITAQGGFKDILQSSESVTAQFLVGLEKMPVPTKRRTPDGRCLSIRNARLHNLSGLDVEIPLGVFVVLAGVSGSGKSSLVHGILRPALLKHLQGNGKNDSDETIEEELSKEIKGRWDHIGGLENLDRLIEINQSPIGRTPRSNPATYTKVFDRIRDLFTMLPESRFRGYNKGRFSFNVKGGRCEDCKGAGVKTIEMQFLSDVQIPCETCDGKRFNAETLQIRYKHKTIFEILDLTISEASELFEKQPKILHILQTLLDVGLGYVKLGQPSTTLSGGEAQRVKLASELRKKSTGRTLYLLDEPTTGLHFQDIRTLLQTLDRLVEQGNSVLVIEHNLDVLRFADQVIELGPGGGKFGGKLVGQGAPEELAESDTLTGGFLKTLLKMSLNEDSSEAEEVHASNSSNGLWVNRKDRNLVVRGASKNNLRHIDVEIPKHKFTVITGVSGSGKTSLAFDTIFAEGQARYVESLSTYARRFLGRMDKAPIDSIDGLAPAIAINQKASSRNPRSIVATTTEIFDYLRLLYARIGVAHCPKTGVPLESFTATRAAKFLVDNHEGDRLEILAPLYRPNSKHPSLLKHPKEFPEHLPLLQQSGFLRVYVRDKLILFDEWETESKNLKLTKSVPVWLVVDRIRVNLDEQQRLAESAGIAYEQGIGLFCARRPDDQKMIWFSEVPGNVQSDYYLTQDLNPRMFSFNSHVGACPDCDGLGEMELTGKMDFEEDAELDSLVFRNCKTCDGERLKPQYRSVLIRQRNIMQLCRLRVDEALREVSTWELSTTEQAIAEQALQEILSRLKFLRNVGLGYLTLDQRSKTLSGGEAQRIRLASQIGSGLTGVLYVLDEPTIGLHPRDTDRLLKTLLQLRDLGNTILLVEHDLDVINRADHLIDIGPGAGHYGGKIIASGRPEDLCLDEVSLTGQYLSHQQKIPIPHRRLPNPTRQISITNAKANNLKDISVDIPKGCLTVVTGVSGSGKSSLIIDVLQKAVAKKLSGYVGEIGEHKTIKGLEQLKYLRIIDQEPIGRTPRSNPSTYTGALSPIRDLFSQLPAARQRGFAPRRFSFNSVEGRCAACDGQGYHLIEMHFLSDVWVTCDQCLGKRYNRETLSVEYKGHTIADVLNLEIEQACQLFAAQHKILRILQTMRDVGLGYMKLGQAGNTLSGGEAQRLKLSAELSRRSKGETLYILDEPTTGLHIDDVRRLLEVLHRIVDDGGTMVIIEHNLEIIKSADWIIDLGPEGGIHGGDVVITGTPEQVMAFEASHTGRALWPVLSNQLFEGKRSKTSSSKKLLISPKQSSWNSGIRVDQ</sequence>
<dbReference type="InterPro" id="IPR003593">
    <property type="entry name" value="AAA+_ATPase"/>
</dbReference>
<dbReference type="GO" id="GO:0003677">
    <property type="term" value="F:DNA binding"/>
    <property type="evidence" value="ECO:0007669"/>
    <property type="project" value="UniProtKB-KW"/>
</dbReference>
<dbReference type="Proteomes" id="UP000226525">
    <property type="component" value="Unassembled WGS sequence"/>
</dbReference>
<keyword evidence="9" id="KW-0862">Zinc</keyword>
<keyword evidence="3" id="KW-0479">Metal-binding</keyword>